<dbReference type="Pfam" id="PF12784">
    <property type="entry name" value="PDDEXK_2"/>
    <property type="match status" value="1"/>
</dbReference>
<dbReference type="OrthoDB" id="9803508at2"/>
<protein>
    <submittedName>
        <fullName evidence="1">Rpn family recombination-promoting nuclease/putative transposase</fullName>
    </submittedName>
</protein>
<accession>A0A4U0GXT4</accession>
<dbReference type="NCBIfam" id="TIGR01784">
    <property type="entry name" value="T_den_put_tspse"/>
    <property type="match status" value="1"/>
</dbReference>
<dbReference type="RefSeq" id="WP_136822002.1">
    <property type="nucleotide sequence ID" value="NZ_BMJX01000005.1"/>
</dbReference>
<dbReference type="EMBL" id="SUKA01000005">
    <property type="protein sequence ID" value="TJY64011.1"/>
    <property type="molecule type" value="Genomic_DNA"/>
</dbReference>
<comment type="caution">
    <text evidence="1">The sequence shown here is derived from an EMBL/GenBank/DDBJ whole genome shotgun (WGS) entry which is preliminary data.</text>
</comment>
<reference evidence="1 2" key="1">
    <citation type="submission" date="2019-04" db="EMBL/GenBank/DDBJ databases">
        <title>Sphingobacterium olei sp. nov., isolated from oil-contaminated soil.</title>
        <authorList>
            <person name="Liu B."/>
        </authorList>
    </citation>
    <scope>NUCLEOTIDE SEQUENCE [LARGE SCALE GENOMIC DNA]</scope>
    <source>
        <strain evidence="1 2">Y3L14</strain>
    </source>
</reference>
<keyword evidence="2" id="KW-1185">Reference proteome</keyword>
<dbReference type="PANTHER" id="PTHR41317">
    <property type="entry name" value="PD-(D_E)XK NUCLEASE FAMILY TRANSPOSASE"/>
    <property type="match status" value="1"/>
</dbReference>
<sequence>MHRYIDPTTDFGFKRIFGMEPNRDLLIAFLNGVFLGRKDIEDIVYNRNEHVGDTEETGGVIFDLTCTATNGEKFIIEVQRSSQINLKRRMLYYGSKLIADQAPKGNRKQWNYAISEVYVIVLMDGFRIPGGNGSKDFMHDICLCNRETGEVFYEDLGFIYLELINFTKGEAELSNDLDRWLYVLKNMSVMDKLPRYLRKPIFEKLFSIAEYSKLSKEEKAMYDVSLKRKWDAESIRETAIIEQERARKEGLEQGLERGIEQGIEQGMGTKNYEIVKKLIVQHDWSDASIADFVEVSLDFVEKVRNELAKNNK</sequence>
<evidence type="ECO:0000313" key="1">
    <source>
        <dbReference type="EMBL" id="TJY64011.1"/>
    </source>
</evidence>
<proteinExistence type="predicted"/>
<dbReference type="PANTHER" id="PTHR41317:SF1">
    <property type="entry name" value="PD-(D_E)XK NUCLEASE FAMILY TRANSPOSASE"/>
    <property type="match status" value="1"/>
</dbReference>
<dbReference type="Proteomes" id="UP000309872">
    <property type="component" value="Unassembled WGS sequence"/>
</dbReference>
<dbReference type="InterPro" id="IPR010106">
    <property type="entry name" value="RpnA"/>
</dbReference>
<gene>
    <name evidence="1" type="ORF">FAZ19_17310</name>
</gene>
<organism evidence="1 2">
    <name type="scientific">Sphingobacterium alkalisoli</name>
    <dbReference type="NCBI Taxonomy" id="1874115"/>
    <lineage>
        <taxon>Bacteria</taxon>
        <taxon>Pseudomonadati</taxon>
        <taxon>Bacteroidota</taxon>
        <taxon>Sphingobacteriia</taxon>
        <taxon>Sphingobacteriales</taxon>
        <taxon>Sphingobacteriaceae</taxon>
        <taxon>Sphingobacterium</taxon>
    </lineage>
</organism>
<evidence type="ECO:0000313" key="2">
    <source>
        <dbReference type="Proteomes" id="UP000309872"/>
    </source>
</evidence>
<name>A0A4U0GXT4_9SPHI</name>
<dbReference type="AlphaFoldDB" id="A0A4U0GXT4"/>